<evidence type="ECO:0000259" key="2">
    <source>
        <dbReference type="Pfam" id="PF21922"/>
    </source>
</evidence>
<dbReference type="InterPro" id="IPR012338">
    <property type="entry name" value="Beta-lactam/transpept-like"/>
</dbReference>
<evidence type="ECO:0000259" key="1">
    <source>
        <dbReference type="Pfam" id="PF00905"/>
    </source>
</evidence>
<dbReference type="PANTHER" id="PTHR30627">
    <property type="entry name" value="PEPTIDOGLYCAN D,D-TRANSPEPTIDASE"/>
    <property type="match status" value="1"/>
</dbReference>
<dbReference type="Pfam" id="PF21922">
    <property type="entry name" value="PBP_dimer_2"/>
    <property type="match status" value="1"/>
</dbReference>
<dbReference type="Gene3D" id="3.40.710.10">
    <property type="entry name" value="DD-peptidase/beta-lactamase superfamily"/>
    <property type="match status" value="1"/>
</dbReference>
<dbReference type="InterPro" id="IPR050515">
    <property type="entry name" value="Beta-lactam/transpept"/>
</dbReference>
<dbReference type="RefSeq" id="WP_094043826.1">
    <property type="nucleotide sequence ID" value="NZ_CP016893.1"/>
</dbReference>
<dbReference type="InterPro" id="IPR054120">
    <property type="entry name" value="PBPA_dimer"/>
</dbReference>
<dbReference type="GO" id="GO:0008658">
    <property type="term" value="F:penicillin binding"/>
    <property type="evidence" value="ECO:0007669"/>
    <property type="project" value="InterPro"/>
</dbReference>
<gene>
    <name evidence="3" type="ORF">CE561_02615</name>
</gene>
<dbReference type="PANTHER" id="PTHR30627:SF24">
    <property type="entry name" value="PENICILLIN-BINDING PROTEIN 4B"/>
    <property type="match status" value="1"/>
</dbReference>
<dbReference type="GO" id="GO:0071555">
    <property type="term" value="P:cell wall organization"/>
    <property type="evidence" value="ECO:0007669"/>
    <property type="project" value="TreeGrafter"/>
</dbReference>
<dbReference type="InterPro" id="IPR001460">
    <property type="entry name" value="PCN-bd_Tpept"/>
</dbReference>
<dbReference type="AlphaFoldDB" id="A0A231VLE1"/>
<dbReference type="GO" id="GO:0071972">
    <property type="term" value="F:peptidoglycan L,D-transpeptidase activity"/>
    <property type="evidence" value="ECO:0007669"/>
    <property type="project" value="TreeGrafter"/>
</dbReference>
<evidence type="ECO:0000313" key="3">
    <source>
        <dbReference type="EMBL" id="OXT09063.1"/>
    </source>
</evidence>
<dbReference type="SUPFAM" id="SSF56519">
    <property type="entry name" value="Penicillin binding protein dimerisation domain"/>
    <property type="match status" value="1"/>
</dbReference>
<dbReference type="InterPro" id="IPR036138">
    <property type="entry name" value="PBP_dimer_sf"/>
</dbReference>
<dbReference type="SUPFAM" id="SSF56601">
    <property type="entry name" value="beta-lactamase/transpeptidase-like"/>
    <property type="match status" value="1"/>
</dbReference>
<dbReference type="EMBL" id="NKHD01000006">
    <property type="protein sequence ID" value="OXT09063.1"/>
    <property type="molecule type" value="Genomic_DNA"/>
</dbReference>
<proteinExistence type="predicted"/>
<dbReference type="Gene3D" id="3.90.1310.10">
    <property type="entry name" value="Penicillin-binding protein 2a (Domain 2)"/>
    <property type="match status" value="1"/>
</dbReference>
<dbReference type="Pfam" id="PF00905">
    <property type="entry name" value="Transpeptidase"/>
    <property type="match status" value="1"/>
</dbReference>
<reference evidence="3 4" key="1">
    <citation type="submission" date="2017-06" db="EMBL/GenBank/DDBJ databases">
        <title>Isolation and characterization of a thermophilic and butanogenic Thermoanaerobacterium thermosaccharolyticum M5 capable of efficient degradation of hemicellulose.</title>
        <authorList>
            <person name="Xin F."/>
            <person name="Jiang Y."/>
        </authorList>
    </citation>
    <scope>NUCLEOTIDE SEQUENCE [LARGE SCALE GENOMIC DNA]</scope>
    <source>
        <strain evidence="3 4">M5</strain>
    </source>
</reference>
<keyword evidence="3" id="KW-0132">Cell division</keyword>
<dbReference type="GO" id="GO:0005886">
    <property type="term" value="C:plasma membrane"/>
    <property type="evidence" value="ECO:0007669"/>
    <property type="project" value="TreeGrafter"/>
</dbReference>
<keyword evidence="3" id="KW-0131">Cell cycle</keyword>
<feature type="domain" description="Penicillin-binding protein transpeptidase" evidence="1">
    <location>
        <begin position="163"/>
        <end position="469"/>
    </location>
</feature>
<accession>A0A231VLE1</accession>
<comment type="caution">
    <text evidence="3">The sequence shown here is derived from an EMBL/GenBank/DDBJ whole genome shotgun (WGS) entry which is preliminary data.</text>
</comment>
<evidence type="ECO:0000313" key="4">
    <source>
        <dbReference type="Proteomes" id="UP000215301"/>
    </source>
</evidence>
<feature type="domain" description="Penicillin binding protein A dimerisation" evidence="2">
    <location>
        <begin position="59"/>
        <end position="142"/>
    </location>
</feature>
<dbReference type="Proteomes" id="UP000215301">
    <property type="component" value="Unassembled WGS sequence"/>
</dbReference>
<name>A0A231VLE1_THETR</name>
<protein>
    <submittedName>
        <fullName evidence="3">Cell division protein FtsI</fullName>
    </submittedName>
</protein>
<sequence length="475" mass="51798">MLNSMNRNIKILFAVFSILFLSLIAYLSYFQLYEKNKLITSSYSVYNKRLIEQEKKILRGSIYDRNGNVLAKSTIVNGEQVRQYPDGIPFADIIGYSRRIYQQGSTGIENTYDRELLGMINTDPMTFLRETVLGKSQTGDDVVLTVDKRLQDLAYNLLGGRKGAVVALNPKTGEVLALVSSPSYDPNTLGENWNSIMNSPDHLVLNRATQGLYPPGSIFKIITASAVLTYKPDIYNQVFNDIGYVIVDGNKITNYDNIAYGTIGFQKAFYVSSNTTFVKIGLQVGRSDLESMANKYGLNDSVPFDIPVEKNQFPSIPLINGKVQLAESSIGQGKTLVTPLTMALMASAPANGGVIMKPYLMDYVKNPVTGDILERTTPEKYLNPISKDVADKIKQLMIGVVQQGTGTAAQIPGITVAGKTGTAENPQGQAHAWFVGFAPAENPKIVVAVIVENGGAGGAVAAPIAREIMRAYLGY</sequence>
<dbReference type="GO" id="GO:0051301">
    <property type="term" value="P:cell division"/>
    <property type="evidence" value="ECO:0007669"/>
    <property type="project" value="UniProtKB-KW"/>
</dbReference>
<organism evidence="3 4">
    <name type="scientific">Thermoanaerobacterium thermosaccharolyticum</name>
    <name type="common">Clostridium thermosaccharolyticum</name>
    <dbReference type="NCBI Taxonomy" id="1517"/>
    <lineage>
        <taxon>Bacteria</taxon>
        <taxon>Bacillati</taxon>
        <taxon>Bacillota</taxon>
        <taxon>Clostridia</taxon>
        <taxon>Thermoanaerobacterales</taxon>
        <taxon>Thermoanaerobacteraceae</taxon>
        <taxon>Thermoanaerobacterium</taxon>
    </lineage>
</organism>